<feature type="region of interest" description="Disordered" evidence="1">
    <location>
        <begin position="1"/>
        <end position="44"/>
    </location>
</feature>
<evidence type="ECO:0000256" key="1">
    <source>
        <dbReference type="SAM" id="MobiDB-lite"/>
    </source>
</evidence>
<dbReference type="Pfam" id="PF04672">
    <property type="entry name" value="Methyltransf_19"/>
    <property type="match status" value="1"/>
</dbReference>
<dbReference type="Gene3D" id="3.40.50.150">
    <property type="entry name" value="Vaccinia Virus protein VP39"/>
    <property type="match status" value="1"/>
</dbReference>
<evidence type="ECO:0000313" key="3">
    <source>
        <dbReference type="Proteomes" id="UP001250214"/>
    </source>
</evidence>
<keyword evidence="3" id="KW-1185">Reference proteome</keyword>
<accession>A0ABU2H4C4</accession>
<dbReference type="RefSeq" id="WP_310911680.1">
    <property type="nucleotide sequence ID" value="NZ_JAVLVT010000003.1"/>
</dbReference>
<comment type="caution">
    <text evidence="2">The sequence shown here is derived from an EMBL/GenBank/DDBJ whole genome shotgun (WGS) entry which is preliminary data.</text>
</comment>
<protein>
    <submittedName>
        <fullName evidence="2">SAM-dependent methyltransferase</fullName>
        <ecNumber evidence="2">2.1.1.-</ecNumber>
    </submittedName>
</protein>
<organism evidence="2 3">
    <name type="scientific">Lipingzhangella rawalii</name>
    <dbReference type="NCBI Taxonomy" id="2055835"/>
    <lineage>
        <taxon>Bacteria</taxon>
        <taxon>Bacillati</taxon>
        <taxon>Actinomycetota</taxon>
        <taxon>Actinomycetes</taxon>
        <taxon>Streptosporangiales</taxon>
        <taxon>Nocardiopsidaceae</taxon>
        <taxon>Lipingzhangella</taxon>
    </lineage>
</organism>
<reference evidence="3" key="1">
    <citation type="submission" date="2023-07" db="EMBL/GenBank/DDBJ databases">
        <title>Novel species in the genus Lipingzhangella isolated from Sambhar Salt Lake.</title>
        <authorList>
            <person name="Jiya N."/>
            <person name="Kajale S."/>
            <person name="Sharma A."/>
        </authorList>
    </citation>
    <scope>NUCLEOTIDE SEQUENCE [LARGE SCALE GENOMIC DNA]</scope>
    <source>
        <strain evidence="3">LS1_29</strain>
    </source>
</reference>
<dbReference type="SUPFAM" id="SSF53335">
    <property type="entry name" value="S-adenosyl-L-methionine-dependent methyltransferases"/>
    <property type="match status" value="1"/>
</dbReference>
<sequence length="312" mass="34736">MPETPAAPGPDRHTDPTQDPCTRFMRGGPEDGHREYEPPPVPTDVPTPARAYGWLLGGKDNFQVDRDLVLGVCAKFPEDLDIARQNRLFLYRAVRYLARDLGITQFLDLGSGFPTDNNVHQVARQFQPDARVVYVDIDPIVLAHGRALLADSPQTTVITADMTTPEEILTHPQTRELIDFTQPLGILMFSIPHCIPDEEDALRAIRGPVEQAAPGSYLAMSHVVADDEATAQELTDVITGLGMPWRTRTPEHVDRWLADLQPVEPGLVDINDWRPDPNQPPLGDCPPELERYLGAGTNNRRMYEYGGVLRVP</sequence>
<dbReference type="EMBL" id="JAVLVT010000003">
    <property type="protein sequence ID" value="MDS1270141.1"/>
    <property type="molecule type" value="Genomic_DNA"/>
</dbReference>
<keyword evidence="2" id="KW-0808">Transferase</keyword>
<dbReference type="InterPro" id="IPR029063">
    <property type="entry name" value="SAM-dependent_MTases_sf"/>
</dbReference>
<dbReference type="Proteomes" id="UP001250214">
    <property type="component" value="Unassembled WGS sequence"/>
</dbReference>
<name>A0ABU2H4C4_9ACTN</name>
<proteinExistence type="predicted"/>
<dbReference type="GO" id="GO:0032259">
    <property type="term" value="P:methylation"/>
    <property type="evidence" value="ECO:0007669"/>
    <property type="project" value="UniProtKB-KW"/>
</dbReference>
<keyword evidence="2" id="KW-0489">Methyltransferase</keyword>
<dbReference type="EC" id="2.1.1.-" evidence="2"/>
<evidence type="ECO:0000313" key="2">
    <source>
        <dbReference type="EMBL" id="MDS1270141.1"/>
    </source>
</evidence>
<dbReference type="PIRSF" id="PIRSF017393">
    <property type="entry name" value="MTase_SAV2177"/>
    <property type="match status" value="1"/>
</dbReference>
<dbReference type="InterPro" id="IPR006764">
    <property type="entry name" value="SAM_dep_MeTrfase_SAV2177_type"/>
</dbReference>
<dbReference type="GO" id="GO:0008168">
    <property type="term" value="F:methyltransferase activity"/>
    <property type="evidence" value="ECO:0007669"/>
    <property type="project" value="UniProtKB-KW"/>
</dbReference>
<gene>
    <name evidence="2" type="ORF">RIF23_07525</name>
</gene>
<feature type="compositionally biased region" description="Basic and acidic residues" evidence="1">
    <location>
        <begin position="28"/>
        <end position="37"/>
    </location>
</feature>